<reference evidence="2 3" key="1">
    <citation type="journal article" date="2021" name="J. Hered.">
        <title>A chromosome-level genome assembly of the parasitoid wasp, Cotesia glomerata (Hymenoptera: Braconidae).</title>
        <authorList>
            <person name="Pinto B.J."/>
            <person name="Weis J.J."/>
            <person name="Gamble T."/>
            <person name="Ode P.J."/>
            <person name="Paul R."/>
            <person name="Zaspel J.M."/>
        </authorList>
    </citation>
    <scope>NUCLEOTIDE SEQUENCE [LARGE SCALE GENOMIC DNA]</scope>
    <source>
        <strain evidence="2">CgM1</strain>
    </source>
</reference>
<dbReference type="PANTHER" id="PTHR24413">
    <property type="entry name" value="SPECKLE-TYPE POZ PROTEIN"/>
    <property type="match status" value="1"/>
</dbReference>
<dbReference type="PROSITE" id="PS50097">
    <property type="entry name" value="BTB"/>
    <property type="match status" value="1"/>
</dbReference>
<dbReference type="SMART" id="SM00225">
    <property type="entry name" value="BTB"/>
    <property type="match status" value="1"/>
</dbReference>
<sequence>MEASYRLSSALKWSPFTSFSPWSPRNNERKSSEYFILSSGSMIEDKWCLKLEFDNEDSWITVECQSGFEDGSVRATHSVYMTCDTKRLKFMGRASGEYDEKSCESVMYFLSEKTFKEILEKKQIEGDTLVLRVELQVYFDNDPFPADYPIELDQNKVPSYYQKLYFNRGKNSDVLIVVQKMGYPVHSYILKNRCPELFAKVREQPNGKKSVAAVTDISHEEIRKVLQFIYLGEIVDFEDSALGLLEVANRFKLEILKRMCEKSLSENYLTLENANDFLKFAKRCDAKDLITYIHLFKIANNVFE</sequence>
<feature type="domain" description="BTB" evidence="1">
    <location>
        <begin position="172"/>
        <end position="238"/>
    </location>
</feature>
<dbReference type="Pfam" id="PF00651">
    <property type="entry name" value="BTB"/>
    <property type="match status" value="1"/>
</dbReference>
<protein>
    <recommendedName>
        <fullName evidence="1">BTB domain-containing protein</fullName>
    </recommendedName>
</protein>
<proteinExistence type="predicted"/>
<keyword evidence="3" id="KW-1185">Reference proteome</keyword>
<organism evidence="2 3">
    <name type="scientific">Cotesia glomerata</name>
    <name type="common">Lepidopteran parasitic wasp</name>
    <name type="synonym">Apanteles glomeratus</name>
    <dbReference type="NCBI Taxonomy" id="32391"/>
    <lineage>
        <taxon>Eukaryota</taxon>
        <taxon>Metazoa</taxon>
        <taxon>Ecdysozoa</taxon>
        <taxon>Arthropoda</taxon>
        <taxon>Hexapoda</taxon>
        <taxon>Insecta</taxon>
        <taxon>Pterygota</taxon>
        <taxon>Neoptera</taxon>
        <taxon>Endopterygota</taxon>
        <taxon>Hymenoptera</taxon>
        <taxon>Apocrita</taxon>
        <taxon>Ichneumonoidea</taxon>
        <taxon>Braconidae</taxon>
        <taxon>Microgastrinae</taxon>
        <taxon>Cotesia</taxon>
    </lineage>
</organism>
<evidence type="ECO:0000313" key="3">
    <source>
        <dbReference type="Proteomes" id="UP000826195"/>
    </source>
</evidence>
<dbReference type="Proteomes" id="UP000826195">
    <property type="component" value="Unassembled WGS sequence"/>
</dbReference>
<dbReference type="EMBL" id="JAHXZJ010002237">
    <property type="protein sequence ID" value="KAH0545650.1"/>
    <property type="molecule type" value="Genomic_DNA"/>
</dbReference>
<dbReference type="Gene3D" id="3.30.710.10">
    <property type="entry name" value="Potassium Channel Kv1.1, Chain A"/>
    <property type="match status" value="1"/>
</dbReference>
<dbReference type="InterPro" id="IPR011333">
    <property type="entry name" value="SKP1/BTB/POZ_sf"/>
</dbReference>
<name>A0AAV7I316_COTGL</name>
<dbReference type="AlphaFoldDB" id="A0AAV7I316"/>
<dbReference type="InterPro" id="IPR000210">
    <property type="entry name" value="BTB/POZ_dom"/>
</dbReference>
<evidence type="ECO:0000259" key="1">
    <source>
        <dbReference type="PROSITE" id="PS50097"/>
    </source>
</evidence>
<dbReference type="SUPFAM" id="SSF54695">
    <property type="entry name" value="POZ domain"/>
    <property type="match status" value="1"/>
</dbReference>
<comment type="caution">
    <text evidence="2">The sequence shown here is derived from an EMBL/GenBank/DDBJ whole genome shotgun (WGS) entry which is preliminary data.</text>
</comment>
<gene>
    <name evidence="2" type="ORF">KQX54_002020</name>
</gene>
<evidence type="ECO:0000313" key="2">
    <source>
        <dbReference type="EMBL" id="KAH0545650.1"/>
    </source>
</evidence>
<accession>A0AAV7I316</accession>